<name>A0A8R2DL16_BOMMO</name>
<protein>
    <submittedName>
        <fullName evidence="3">Uncharacterized protein</fullName>
    </submittedName>
</protein>
<dbReference type="GeneID" id="101736316"/>
<evidence type="ECO:0000256" key="1">
    <source>
        <dbReference type="SAM" id="MobiDB-lite"/>
    </source>
</evidence>
<dbReference type="Proteomes" id="UP000005204">
    <property type="component" value="Unassembled WGS sequence"/>
</dbReference>
<feature type="compositionally biased region" description="Basic and acidic residues" evidence="1">
    <location>
        <begin position="237"/>
        <end position="246"/>
    </location>
</feature>
<feature type="region of interest" description="Disordered" evidence="1">
    <location>
        <begin position="282"/>
        <end position="303"/>
    </location>
</feature>
<evidence type="ECO:0000256" key="2">
    <source>
        <dbReference type="SAM" id="Phobius"/>
    </source>
</evidence>
<evidence type="ECO:0000313" key="3">
    <source>
        <dbReference type="EnsemblMetazoa" id="XP_021203141.1"/>
    </source>
</evidence>
<keyword evidence="2" id="KW-0812">Transmembrane</keyword>
<reference evidence="3" key="2">
    <citation type="submission" date="2022-06" db="UniProtKB">
        <authorList>
            <consortium name="EnsemblMetazoa"/>
        </authorList>
    </citation>
    <scope>IDENTIFICATION</scope>
    <source>
        <strain evidence="3">p50T (Dazao)</strain>
    </source>
</reference>
<feature type="compositionally biased region" description="Low complexity" evidence="1">
    <location>
        <begin position="223"/>
        <end position="234"/>
    </location>
</feature>
<keyword evidence="4" id="KW-1185">Reference proteome</keyword>
<dbReference type="AlphaFoldDB" id="A0A8R2DL16"/>
<dbReference type="KEGG" id="bmor:101736316"/>
<keyword evidence="2" id="KW-0472">Membrane</keyword>
<proteinExistence type="predicted"/>
<sequence>MAGRSVSFSAHCDICDSHLETIAKWLSCNGDVWGVGPTVVFASAAALFLYNELEATIFTAGDHAHISALEKTLISSMVLGMLALMVHLWVCSMRFFQYYLDTLIRDSPSMLLEMTTAGLLGSQHSDIVVLGPLTKFLKNQQPQIHITICWFLSLCYADYVRKHYCQRFNMPYLEQWQIELQDRASRSAHRAMEKVNSFVGSVHQRLRGFSRPAPPSPDTHTESSSPKQSSVDVSAPDSKESCRVQRAEPGKEMCVRIVGKSSETTADAIEKLRAFISATRCECSPAPDTSDVGAGGTPAEQSV</sequence>
<organism evidence="3 4">
    <name type="scientific">Bombyx mori</name>
    <name type="common">Silk moth</name>
    <dbReference type="NCBI Taxonomy" id="7091"/>
    <lineage>
        <taxon>Eukaryota</taxon>
        <taxon>Metazoa</taxon>
        <taxon>Ecdysozoa</taxon>
        <taxon>Arthropoda</taxon>
        <taxon>Hexapoda</taxon>
        <taxon>Insecta</taxon>
        <taxon>Pterygota</taxon>
        <taxon>Neoptera</taxon>
        <taxon>Endopterygota</taxon>
        <taxon>Lepidoptera</taxon>
        <taxon>Glossata</taxon>
        <taxon>Ditrysia</taxon>
        <taxon>Bombycoidea</taxon>
        <taxon>Bombycidae</taxon>
        <taxon>Bombycinae</taxon>
        <taxon>Bombyx</taxon>
    </lineage>
</organism>
<evidence type="ECO:0000313" key="4">
    <source>
        <dbReference type="Proteomes" id="UP000005204"/>
    </source>
</evidence>
<reference evidence="4" key="1">
    <citation type="journal article" date="2008" name="Insect Biochem. Mol. Biol.">
        <title>The genome of a lepidopteran model insect, the silkworm Bombyx mori.</title>
        <authorList>
            <consortium name="International Silkworm Genome Consortium"/>
        </authorList>
    </citation>
    <scope>NUCLEOTIDE SEQUENCE [LARGE SCALE GENOMIC DNA]</scope>
    <source>
        <strain evidence="4">p50T</strain>
    </source>
</reference>
<keyword evidence="2" id="KW-1133">Transmembrane helix</keyword>
<feature type="transmembrane region" description="Helical" evidence="2">
    <location>
        <begin position="72"/>
        <end position="90"/>
    </location>
</feature>
<dbReference type="RefSeq" id="XP_021203141.1">
    <property type="nucleotide sequence ID" value="XM_021347466.3"/>
</dbReference>
<feature type="region of interest" description="Disordered" evidence="1">
    <location>
        <begin position="207"/>
        <end position="246"/>
    </location>
</feature>
<accession>A0A8R2DL16</accession>
<dbReference type="EnsemblMetazoa" id="XM_021347466.2">
    <property type="protein sequence ID" value="XP_021203141.1"/>
    <property type="gene ID" value="LOC101736316"/>
</dbReference>
<feature type="transmembrane region" description="Helical" evidence="2">
    <location>
        <begin position="32"/>
        <end position="51"/>
    </location>
</feature>